<dbReference type="STRING" id="717772.THIAE_09550"/>
<dbReference type="AlphaFoldDB" id="W0DU43"/>
<dbReference type="GO" id="GO:0009636">
    <property type="term" value="P:response to toxic substance"/>
    <property type="evidence" value="ECO:0007669"/>
    <property type="project" value="UniProtKB-ARBA"/>
</dbReference>
<feature type="transmembrane region" description="Helical" evidence="9">
    <location>
        <begin position="342"/>
        <end position="361"/>
    </location>
</feature>
<feature type="transmembrane region" description="Helical" evidence="9">
    <location>
        <begin position="440"/>
        <end position="460"/>
    </location>
</feature>
<feature type="transmembrane region" description="Helical" evidence="9">
    <location>
        <begin position="870"/>
        <end position="887"/>
    </location>
</feature>
<dbReference type="Proteomes" id="UP000005380">
    <property type="component" value="Chromosome"/>
</dbReference>
<feature type="transmembrane region" description="Helical" evidence="9">
    <location>
        <begin position="12"/>
        <end position="28"/>
    </location>
</feature>
<evidence type="ECO:0000256" key="6">
    <source>
        <dbReference type="ARBA" id="ARBA00022692"/>
    </source>
</evidence>
<evidence type="ECO:0000256" key="5">
    <source>
        <dbReference type="ARBA" id="ARBA00022519"/>
    </source>
</evidence>
<keyword evidence="11" id="KW-1185">Reference proteome</keyword>
<dbReference type="PANTHER" id="PTHR32063">
    <property type="match status" value="1"/>
</dbReference>
<dbReference type="InterPro" id="IPR027463">
    <property type="entry name" value="AcrB_DN_DC_subdom"/>
</dbReference>
<comment type="similarity">
    <text evidence="2 9">Belongs to the resistance-nodulation-cell division (RND) (TC 2.A.6) family.</text>
</comment>
<feature type="transmembrane region" description="Helical" evidence="9">
    <location>
        <begin position="472"/>
        <end position="499"/>
    </location>
</feature>
<keyword evidence="5 9" id="KW-0997">Cell inner membrane</keyword>
<dbReference type="NCBIfam" id="NF000282">
    <property type="entry name" value="RND_permease_1"/>
    <property type="match status" value="1"/>
</dbReference>
<keyword evidence="7 9" id="KW-1133">Transmembrane helix</keyword>
<dbReference type="GO" id="GO:0005886">
    <property type="term" value="C:plasma membrane"/>
    <property type="evidence" value="ECO:0007669"/>
    <property type="project" value="UniProtKB-SubCell"/>
</dbReference>
<evidence type="ECO:0000256" key="7">
    <source>
        <dbReference type="ARBA" id="ARBA00022989"/>
    </source>
</evidence>
<dbReference type="HOGENOM" id="CLU_002755_1_1_6"/>
<feature type="transmembrane region" description="Helical" evidence="9">
    <location>
        <begin position="398"/>
        <end position="419"/>
    </location>
</feature>
<proteinExistence type="inferred from homology"/>
<evidence type="ECO:0000256" key="2">
    <source>
        <dbReference type="ARBA" id="ARBA00010942"/>
    </source>
</evidence>
<dbReference type="InParanoid" id="W0DU43"/>
<dbReference type="Gene3D" id="3.30.70.1430">
    <property type="entry name" value="Multidrug efflux transporter AcrB pore domain"/>
    <property type="match status" value="2"/>
</dbReference>
<dbReference type="FunFam" id="3.30.70.1430:FF:000001">
    <property type="entry name" value="Efflux pump membrane transporter"/>
    <property type="match status" value="1"/>
</dbReference>
<feature type="transmembrane region" description="Helical" evidence="9">
    <location>
        <begin position="1007"/>
        <end position="1026"/>
    </location>
</feature>
<feature type="transmembrane region" description="Helical" evidence="9">
    <location>
        <begin position="894"/>
        <end position="916"/>
    </location>
</feature>
<dbReference type="SUPFAM" id="SSF82693">
    <property type="entry name" value="Multidrug efflux transporter AcrB pore domain, PN1, PN2, PC1 and PC2 subdomains"/>
    <property type="match status" value="4"/>
</dbReference>
<dbReference type="SUPFAM" id="SSF82866">
    <property type="entry name" value="Multidrug efflux transporter AcrB transmembrane domain"/>
    <property type="match status" value="2"/>
</dbReference>
<feature type="transmembrane region" description="Helical" evidence="9">
    <location>
        <begin position="968"/>
        <end position="987"/>
    </location>
</feature>
<sequence>MFSKFFIERPVFAIVMSVIIVLVGLMSLRDLPIAEYPEIVPPQITVSTSYPGASAETIAETVAAPLEQQLNGIENMLYMNSVASSSGTVTVSLTFEVGSNINEALMDVNNKVQSAINRLPEEVQRVGLQVNKRSPSLLKVIAMYSEDASRDTIFMANYGLINVVDELKRIPGIGEVRQFGAKDYSMRIWLDPNRMAQYGIAPGDVARAIREQNSQFAAGQIGQEPLFNEQAFTYTIITEGRLNQPDQFENIVLRANDDGGMLRIKDVARVELGAELYNFEATFNGKPTVPIGIFLQADANALEVSKLVDDKMAELAERFPQGVNYAIPYDTTTFVKVSIQQVFYTFIEALILVSFIVFLFLQNWRATFIPLLAIPVSVIGTFIGFELLGFSINQLTLFGMILAIGIVVDDAIIVVENVERIMRQDKLNAKDATIKAMRELTSPLIAIVLVLSAVFIPVGFVGGFTGEMYKQFAITIVVSVAISGLVALTLTPALCASMLKDHDDKPSRWFGWFNRLFEWLSDRFSDGVAKVMRYSLLSLLLFVGLGYLAVQQLQALPSSLVPQEDKGSMFVVSYLPPAASLSRTIEVRDQVTEQVLAHPAMENFIHFAGFDLQTFTNRTDSAAGFATLKHWDERNSPDMHIDGVVGQLFGQFMQNDQAFSLPLAMPTIMGMSMTGGVEGYLQNRIGADYQQLGEVIDQIVAAANQRPELQRVRTTFSTKTPQYQAILDREKTQTLQVPINEAFAAMQATFGSLYVNDFNLFGRTFRVNLQSEGDYRESADNLKDVFVRSSRGEMIPLDNLIRFERITGADVVDRFNLFPAAKIMAEPQPGFTSGDAMMALQQVVDEIAPDGFTLGWVGEAYQADAAAGSGTQAFLFGLLIVFLILAAQYGRWTLPLAVVMAVPFAVLGAALATQWRGLDNDIYFQLGLLTLIGLSAKNAILIVEFAMQKRAQGMELRLAAIEAARMRFRPIVMTSLAFTMAAIPLMISEGAGAAARNAVGTGVVGGMILATFLAPLFIPMFFHWMASFSEWFDRKRQATPKGAV</sequence>
<dbReference type="OrthoDB" id="5613295at2"/>
<feature type="transmembrane region" description="Helical" evidence="9">
    <location>
        <begin position="368"/>
        <end position="392"/>
    </location>
</feature>
<dbReference type="FunFam" id="1.20.1640.10:FF:000001">
    <property type="entry name" value="Efflux pump membrane transporter"/>
    <property type="match status" value="1"/>
</dbReference>
<dbReference type="InterPro" id="IPR004764">
    <property type="entry name" value="MdtF-like"/>
</dbReference>
<dbReference type="FunCoup" id="W0DU43">
    <property type="interactions" value="469"/>
</dbReference>
<gene>
    <name evidence="10" type="ORF">THIAE_09550</name>
</gene>
<dbReference type="InterPro" id="IPR001036">
    <property type="entry name" value="Acrflvin-R"/>
</dbReference>
<dbReference type="Pfam" id="PF00873">
    <property type="entry name" value="ACR_tran"/>
    <property type="match status" value="1"/>
</dbReference>
<dbReference type="eggNOG" id="COG0841">
    <property type="taxonomic scope" value="Bacteria"/>
</dbReference>
<dbReference type="GO" id="GO:0015562">
    <property type="term" value="F:efflux transmembrane transporter activity"/>
    <property type="evidence" value="ECO:0007669"/>
    <property type="project" value="InterPro"/>
</dbReference>
<dbReference type="PRINTS" id="PR00702">
    <property type="entry name" value="ACRIFLAVINRP"/>
</dbReference>
<dbReference type="EMBL" id="CP007030">
    <property type="protein sequence ID" value="AHF01967.1"/>
    <property type="molecule type" value="Genomic_DNA"/>
</dbReference>
<evidence type="ECO:0000313" key="11">
    <source>
        <dbReference type="Proteomes" id="UP000005380"/>
    </source>
</evidence>
<keyword evidence="8 9" id="KW-0472">Membrane</keyword>
<keyword evidence="4" id="KW-1003">Cell membrane</keyword>
<dbReference type="KEGG" id="tao:THIAE_09550"/>
<accession>W0DU43</accession>
<dbReference type="Gene3D" id="3.30.70.1320">
    <property type="entry name" value="Multidrug efflux transporter AcrB pore domain like"/>
    <property type="match status" value="1"/>
</dbReference>
<evidence type="ECO:0000256" key="1">
    <source>
        <dbReference type="ARBA" id="ARBA00004429"/>
    </source>
</evidence>
<feature type="transmembrane region" description="Helical" evidence="9">
    <location>
        <begin position="922"/>
        <end position="947"/>
    </location>
</feature>
<dbReference type="GO" id="GO:0042910">
    <property type="term" value="F:xenobiotic transmembrane transporter activity"/>
    <property type="evidence" value="ECO:0007669"/>
    <property type="project" value="TreeGrafter"/>
</dbReference>
<evidence type="ECO:0000256" key="4">
    <source>
        <dbReference type="ARBA" id="ARBA00022475"/>
    </source>
</evidence>
<evidence type="ECO:0000256" key="3">
    <source>
        <dbReference type="ARBA" id="ARBA00022448"/>
    </source>
</evidence>
<organism evidence="10 11">
    <name type="scientific">Thiomicrospira aerophila AL3</name>
    <dbReference type="NCBI Taxonomy" id="717772"/>
    <lineage>
        <taxon>Bacteria</taxon>
        <taxon>Pseudomonadati</taxon>
        <taxon>Pseudomonadota</taxon>
        <taxon>Gammaproteobacteria</taxon>
        <taxon>Thiotrichales</taxon>
        <taxon>Piscirickettsiaceae</taxon>
        <taxon>Thiomicrospira</taxon>
    </lineage>
</organism>
<feature type="transmembrane region" description="Helical" evidence="9">
    <location>
        <begin position="531"/>
        <end position="550"/>
    </location>
</feature>
<evidence type="ECO:0000313" key="10">
    <source>
        <dbReference type="EMBL" id="AHF01967.1"/>
    </source>
</evidence>
<keyword evidence="6 9" id="KW-0812">Transmembrane</keyword>
<dbReference type="NCBIfam" id="TIGR00915">
    <property type="entry name" value="2A0602"/>
    <property type="match status" value="1"/>
</dbReference>
<reference evidence="10 11" key="1">
    <citation type="submission" date="2013-12" db="EMBL/GenBank/DDBJ databases">
        <authorList>
            <consortium name="DOE Joint Genome Institute"/>
            <person name="Kappler U."/>
            <person name="Huntemann M."/>
            <person name="Han J."/>
            <person name="Chen A."/>
            <person name="Kyrpides N."/>
            <person name="Mavromatis K."/>
            <person name="Markowitz V."/>
            <person name="Palaniappan K."/>
            <person name="Ivanova N."/>
            <person name="Schaumberg A."/>
            <person name="Pati A."/>
            <person name="Liolios K."/>
            <person name="Nordberg H.P."/>
            <person name="Cantor M.N."/>
            <person name="Hua S.X."/>
            <person name="Woyke T."/>
        </authorList>
    </citation>
    <scope>NUCLEOTIDE SEQUENCE [LARGE SCALE GENOMIC DNA]</scope>
    <source>
        <strain evidence="11">AL2</strain>
    </source>
</reference>
<evidence type="ECO:0000256" key="9">
    <source>
        <dbReference type="RuleBase" id="RU364070"/>
    </source>
</evidence>
<dbReference type="Gene3D" id="3.30.70.1440">
    <property type="entry name" value="Multidrug efflux transporter AcrB pore domain"/>
    <property type="match status" value="1"/>
</dbReference>
<keyword evidence="3 9" id="KW-0813">Transport</keyword>
<protein>
    <recommendedName>
        <fullName evidence="9">Efflux pump membrane transporter</fullName>
    </recommendedName>
</protein>
<evidence type="ECO:0000256" key="8">
    <source>
        <dbReference type="ARBA" id="ARBA00023136"/>
    </source>
</evidence>
<dbReference type="Gene3D" id="1.20.1640.10">
    <property type="entry name" value="Multidrug efflux transporter AcrB transmembrane domain"/>
    <property type="match status" value="2"/>
</dbReference>
<name>W0DU43_9GAMM</name>
<comment type="subcellular location">
    <subcellularLocation>
        <location evidence="1 9">Cell inner membrane</location>
        <topology evidence="1 9">Multi-pass membrane protein</topology>
    </subcellularLocation>
</comment>
<dbReference type="PANTHER" id="PTHR32063:SF13">
    <property type="entry name" value="MULTIDRUG EFFLUX PUMP SUBUNIT ACRB-RELATED"/>
    <property type="match status" value="1"/>
</dbReference>
<dbReference type="SUPFAM" id="SSF82714">
    <property type="entry name" value="Multidrug efflux transporter AcrB TolC docking domain, DN and DC subdomains"/>
    <property type="match status" value="2"/>
</dbReference>
<dbReference type="RefSeq" id="WP_006460248.1">
    <property type="nucleotide sequence ID" value="NZ_CP007030.1"/>
</dbReference>
<dbReference type="Gene3D" id="3.30.2090.10">
    <property type="entry name" value="Multidrug efflux transporter AcrB TolC docking domain, DN and DC subdomains"/>
    <property type="match status" value="2"/>
</dbReference>